<keyword evidence="2" id="KW-1185">Reference proteome</keyword>
<protein>
    <submittedName>
        <fullName evidence="1">Uncharacterized protein</fullName>
    </submittedName>
</protein>
<dbReference type="Proteomes" id="UP000824998">
    <property type="component" value="Unassembled WGS sequence"/>
</dbReference>
<proteinExistence type="predicted"/>
<evidence type="ECO:0000313" key="2">
    <source>
        <dbReference type="Proteomes" id="UP000824998"/>
    </source>
</evidence>
<organism evidence="1 2">
    <name type="scientific">Amylocarpus encephaloides</name>
    <dbReference type="NCBI Taxonomy" id="45428"/>
    <lineage>
        <taxon>Eukaryota</taxon>
        <taxon>Fungi</taxon>
        <taxon>Dikarya</taxon>
        <taxon>Ascomycota</taxon>
        <taxon>Pezizomycotina</taxon>
        <taxon>Leotiomycetes</taxon>
        <taxon>Helotiales</taxon>
        <taxon>Helotiales incertae sedis</taxon>
        <taxon>Amylocarpus</taxon>
    </lineage>
</organism>
<accession>A0A9P7YQP4</accession>
<comment type="caution">
    <text evidence="1">The sequence shown here is derived from an EMBL/GenBank/DDBJ whole genome shotgun (WGS) entry which is preliminary data.</text>
</comment>
<sequence>MAKTGRRREGVLLCLSLTHLDGESHPRRSRRFIMFDLAFWPETSSSELRESHSDSDHRHKNTFASVRFVFIFCISKGVHADCNHAWIQPWLIRGDDLPTVNIAIPDRDNWAAGIFLSMSVSDSSGLSYRSQHSLDAITKALLSRGFCFR</sequence>
<evidence type="ECO:0000313" key="1">
    <source>
        <dbReference type="EMBL" id="KAG9237632.1"/>
    </source>
</evidence>
<dbReference type="AlphaFoldDB" id="A0A9P7YQP4"/>
<name>A0A9P7YQP4_9HELO</name>
<dbReference type="EMBL" id="MU251383">
    <property type="protein sequence ID" value="KAG9237632.1"/>
    <property type="molecule type" value="Genomic_DNA"/>
</dbReference>
<gene>
    <name evidence="1" type="ORF">BJ875DRAFT_137631</name>
</gene>
<reference evidence="1" key="1">
    <citation type="journal article" date="2021" name="IMA Fungus">
        <title>Genomic characterization of three marine fungi, including Emericellopsis atlantica sp. nov. with signatures of a generalist lifestyle and marine biomass degradation.</title>
        <authorList>
            <person name="Hagestad O.C."/>
            <person name="Hou L."/>
            <person name="Andersen J.H."/>
            <person name="Hansen E.H."/>
            <person name="Altermark B."/>
            <person name="Li C."/>
            <person name="Kuhnert E."/>
            <person name="Cox R.J."/>
            <person name="Crous P.W."/>
            <person name="Spatafora J.W."/>
            <person name="Lail K."/>
            <person name="Amirebrahimi M."/>
            <person name="Lipzen A."/>
            <person name="Pangilinan J."/>
            <person name="Andreopoulos W."/>
            <person name="Hayes R.D."/>
            <person name="Ng V."/>
            <person name="Grigoriev I.V."/>
            <person name="Jackson S.A."/>
            <person name="Sutton T.D.S."/>
            <person name="Dobson A.D.W."/>
            <person name="Rama T."/>
        </authorList>
    </citation>
    <scope>NUCLEOTIDE SEQUENCE</scope>
    <source>
        <strain evidence="1">TRa018bII</strain>
    </source>
</reference>